<keyword evidence="2" id="KW-1185">Reference proteome</keyword>
<proteinExistence type="predicted"/>
<reference evidence="1 2" key="1">
    <citation type="journal article" date="2019" name="Nat. Ecol. Evol.">
        <title>Megaphylogeny resolves global patterns of mushroom evolution.</title>
        <authorList>
            <person name="Varga T."/>
            <person name="Krizsan K."/>
            <person name="Foldi C."/>
            <person name="Dima B."/>
            <person name="Sanchez-Garcia M."/>
            <person name="Sanchez-Ramirez S."/>
            <person name="Szollosi G.J."/>
            <person name="Szarkandi J.G."/>
            <person name="Papp V."/>
            <person name="Albert L."/>
            <person name="Andreopoulos W."/>
            <person name="Angelini C."/>
            <person name="Antonin V."/>
            <person name="Barry K.W."/>
            <person name="Bougher N.L."/>
            <person name="Buchanan P."/>
            <person name="Buyck B."/>
            <person name="Bense V."/>
            <person name="Catcheside P."/>
            <person name="Chovatia M."/>
            <person name="Cooper J."/>
            <person name="Damon W."/>
            <person name="Desjardin D."/>
            <person name="Finy P."/>
            <person name="Geml J."/>
            <person name="Haridas S."/>
            <person name="Hughes K."/>
            <person name="Justo A."/>
            <person name="Karasinski D."/>
            <person name="Kautmanova I."/>
            <person name="Kiss B."/>
            <person name="Kocsube S."/>
            <person name="Kotiranta H."/>
            <person name="LaButti K.M."/>
            <person name="Lechner B.E."/>
            <person name="Liimatainen K."/>
            <person name="Lipzen A."/>
            <person name="Lukacs Z."/>
            <person name="Mihaltcheva S."/>
            <person name="Morgado L.N."/>
            <person name="Niskanen T."/>
            <person name="Noordeloos M.E."/>
            <person name="Ohm R.A."/>
            <person name="Ortiz-Santana B."/>
            <person name="Ovrebo C."/>
            <person name="Racz N."/>
            <person name="Riley R."/>
            <person name="Savchenko A."/>
            <person name="Shiryaev A."/>
            <person name="Soop K."/>
            <person name="Spirin V."/>
            <person name="Szebenyi C."/>
            <person name="Tomsovsky M."/>
            <person name="Tulloss R.E."/>
            <person name="Uehling J."/>
            <person name="Grigoriev I.V."/>
            <person name="Vagvolgyi C."/>
            <person name="Papp T."/>
            <person name="Martin F.M."/>
            <person name="Miettinen O."/>
            <person name="Hibbett D.S."/>
            <person name="Nagy L.G."/>
        </authorList>
    </citation>
    <scope>NUCLEOTIDE SEQUENCE [LARGE SCALE GENOMIC DNA]</scope>
    <source>
        <strain evidence="1 2">CBS 962.96</strain>
    </source>
</reference>
<accession>A0A4S8LT50</accession>
<protein>
    <submittedName>
        <fullName evidence="1">Uncharacterized protein</fullName>
    </submittedName>
</protein>
<sequence>MPHKPKPRPQLSAYGREKLTVFRPALFKLHTVEENPSVFQFGQNMYDLYLQRDPKELQKYWTVDLTKRQLKDKRLKLGSIFGGFFYFLRWRQDPNPRFSHFVQNLDDGVEAMEIIRRDKKWAREHVVRLSLSFQPQLWPRFLTLYSITKHQHDQYQRTLKKICPVEISDLHMSSIRWYDPPLSERQTPLTAHGACMLRGWLLEFLTPTYLAARKDCEKDTFLNEITWQWLHRFPTDVIPGSPFSQLTKCRGDMEKLKDIIEQRFRGAAFEHEFETLKEHLLEAFELNETRGTVRTISKCWTEELEYALSVYDREYPVTSELSSYTSELLKGPEYICFSHRSNKEKEWGHWIFPWTYRDEEPLSD</sequence>
<evidence type="ECO:0000313" key="2">
    <source>
        <dbReference type="Proteomes" id="UP000297245"/>
    </source>
</evidence>
<gene>
    <name evidence="1" type="ORF">K435DRAFT_800441</name>
</gene>
<organism evidence="1 2">
    <name type="scientific">Dendrothele bispora (strain CBS 962.96)</name>
    <dbReference type="NCBI Taxonomy" id="1314807"/>
    <lineage>
        <taxon>Eukaryota</taxon>
        <taxon>Fungi</taxon>
        <taxon>Dikarya</taxon>
        <taxon>Basidiomycota</taxon>
        <taxon>Agaricomycotina</taxon>
        <taxon>Agaricomycetes</taxon>
        <taxon>Agaricomycetidae</taxon>
        <taxon>Agaricales</taxon>
        <taxon>Agaricales incertae sedis</taxon>
        <taxon>Dendrothele</taxon>
    </lineage>
</organism>
<dbReference type="AlphaFoldDB" id="A0A4S8LT50"/>
<dbReference type="Proteomes" id="UP000297245">
    <property type="component" value="Unassembled WGS sequence"/>
</dbReference>
<dbReference type="EMBL" id="ML179277">
    <property type="protein sequence ID" value="THU92511.1"/>
    <property type="molecule type" value="Genomic_DNA"/>
</dbReference>
<name>A0A4S8LT50_DENBC</name>
<evidence type="ECO:0000313" key="1">
    <source>
        <dbReference type="EMBL" id="THU92511.1"/>
    </source>
</evidence>